<comment type="pathway">
    <text evidence="2">Metabolic intermediate biosynthesis; 5-phospho-alpha-D-ribose 1-diphosphate biosynthesis; 5-phospho-alpha-D-ribose 1-diphosphate from D-ribose 5-phosphate (route I): step 1/1.</text>
</comment>
<dbReference type="PROSITE" id="PS00114">
    <property type="entry name" value="PRPP_SYNTHASE"/>
    <property type="match status" value="1"/>
</dbReference>
<evidence type="ECO:0000256" key="1">
    <source>
        <dbReference type="ARBA" id="ARBA00001946"/>
    </source>
</evidence>
<evidence type="ECO:0000313" key="14">
    <source>
        <dbReference type="EMBL" id="PLB36131.1"/>
    </source>
</evidence>
<dbReference type="InterPro" id="IPR005946">
    <property type="entry name" value="Rib-P_diPkinase"/>
</dbReference>
<keyword evidence="5 14" id="KW-0808">Transferase</keyword>
<dbReference type="GO" id="GO:0004749">
    <property type="term" value="F:ribose phosphate diphosphokinase activity"/>
    <property type="evidence" value="ECO:0007669"/>
    <property type="project" value="UniProtKB-EC"/>
</dbReference>
<comment type="cofactor">
    <cofactor evidence="1">
        <name>Mg(2+)</name>
        <dbReference type="ChEBI" id="CHEBI:18420"/>
    </cofactor>
</comment>
<dbReference type="Pfam" id="PF13793">
    <property type="entry name" value="Pribosyltran_N"/>
    <property type="match status" value="1"/>
</dbReference>
<evidence type="ECO:0000313" key="15">
    <source>
        <dbReference type="Proteomes" id="UP000234585"/>
    </source>
</evidence>
<dbReference type="SMART" id="SM01400">
    <property type="entry name" value="Pribosyltran_N"/>
    <property type="match status" value="1"/>
</dbReference>
<dbReference type="GO" id="GO:0002189">
    <property type="term" value="C:ribose phosphate diphosphokinase complex"/>
    <property type="evidence" value="ECO:0007669"/>
    <property type="project" value="UniProtKB-ARBA"/>
</dbReference>
<dbReference type="SUPFAM" id="SSF53271">
    <property type="entry name" value="PRTase-like"/>
    <property type="match status" value="1"/>
</dbReference>
<dbReference type="PANTHER" id="PTHR10210:SF32">
    <property type="entry name" value="RIBOSE-PHOSPHATE PYROPHOSPHOKINASE 2"/>
    <property type="match status" value="1"/>
</dbReference>
<keyword evidence="6" id="KW-0479">Metal-binding</keyword>
<dbReference type="GO" id="GO:0005737">
    <property type="term" value="C:cytoplasm"/>
    <property type="evidence" value="ECO:0007669"/>
    <property type="project" value="TreeGrafter"/>
</dbReference>
<dbReference type="GO" id="GO:0016757">
    <property type="term" value="F:glycosyltransferase activity"/>
    <property type="evidence" value="ECO:0007669"/>
    <property type="project" value="UniProtKB-KW"/>
</dbReference>
<dbReference type="NCBIfam" id="NF002320">
    <property type="entry name" value="PRK01259.1"/>
    <property type="match status" value="1"/>
</dbReference>
<keyword evidence="10" id="KW-0067">ATP-binding</keyword>
<evidence type="ECO:0000256" key="8">
    <source>
        <dbReference type="ARBA" id="ARBA00022741"/>
    </source>
</evidence>
<dbReference type="Proteomes" id="UP000234585">
    <property type="component" value="Unassembled WGS sequence"/>
</dbReference>
<proteinExistence type="inferred from homology"/>
<dbReference type="STRING" id="41067.A0A2I2F694"/>
<dbReference type="GO" id="GO:0000287">
    <property type="term" value="F:magnesium ion binding"/>
    <property type="evidence" value="ECO:0007669"/>
    <property type="project" value="InterPro"/>
</dbReference>
<dbReference type="InterPro" id="IPR029099">
    <property type="entry name" value="Pribosyltran_N"/>
</dbReference>
<gene>
    <name evidence="14" type="ORF">BDW47DRAFT_109163</name>
</gene>
<dbReference type="InterPro" id="IPR000842">
    <property type="entry name" value="PRib_PP_synth_CS"/>
</dbReference>
<keyword evidence="14" id="KW-0328">Glycosyltransferase</keyword>
<evidence type="ECO:0000256" key="7">
    <source>
        <dbReference type="ARBA" id="ARBA00022727"/>
    </source>
</evidence>
<keyword evidence="9" id="KW-0418">Kinase</keyword>
<dbReference type="GO" id="GO:0005524">
    <property type="term" value="F:ATP binding"/>
    <property type="evidence" value="ECO:0007669"/>
    <property type="project" value="UniProtKB-KW"/>
</dbReference>
<evidence type="ECO:0000259" key="13">
    <source>
        <dbReference type="Pfam" id="PF13793"/>
    </source>
</evidence>
<dbReference type="Gene3D" id="3.40.50.2020">
    <property type="match status" value="2"/>
</dbReference>
<keyword evidence="11" id="KW-0460">Magnesium</keyword>
<accession>A0A2I2F694</accession>
<organism evidence="14 15">
    <name type="scientific">Aspergillus candidus</name>
    <dbReference type="NCBI Taxonomy" id="41067"/>
    <lineage>
        <taxon>Eukaryota</taxon>
        <taxon>Fungi</taxon>
        <taxon>Dikarya</taxon>
        <taxon>Ascomycota</taxon>
        <taxon>Pezizomycotina</taxon>
        <taxon>Eurotiomycetes</taxon>
        <taxon>Eurotiomycetidae</taxon>
        <taxon>Eurotiales</taxon>
        <taxon>Aspergillaceae</taxon>
        <taxon>Aspergillus</taxon>
        <taxon>Aspergillus subgen. Circumdati</taxon>
    </lineage>
</organism>
<dbReference type="GO" id="GO:0016301">
    <property type="term" value="F:kinase activity"/>
    <property type="evidence" value="ECO:0007669"/>
    <property type="project" value="UniProtKB-KW"/>
</dbReference>
<keyword evidence="7" id="KW-0545">Nucleotide biosynthesis</keyword>
<dbReference type="GO" id="GO:0009156">
    <property type="term" value="P:ribonucleoside monophosphate biosynthetic process"/>
    <property type="evidence" value="ECO:0007669"/>
    <property type="project" value="InterPro"/>
</dbReference>
<evidence type="ECO:0000256" key="6">
    <source>
        <dbReference type="ARBA" id="ARBA00022723"/>
    </source>
</evidence>
<dbReference type="GO" id="GO:0006015">
    <property type="term" value="P:5-phosphoribose 1-diphosphate biosynthetic process"/>
    <property type="evidence" value="ECO:0007669"/>
    <property type="project" value="TreeGrafter"/>
</dbReference>
<feature type="domain" description="Ribose-phosphate pyrophosphokinase N-terminal" evidence="13">
    <location>
        <begin position="6"/>
        <end position="123"/>
    </location>
</feature>
<evidence type="ECO:0000256" key="3">
    <source>
        <dbReference type="ARBA" id="ARBA00006478"/>
    </source>
</evidence>
<dbReference type="FunFam" id="3.40.50.2020:FF:000001">
    <property type="entry name" value="Ribose-phosphate pyrophosphokinase"/>
    <property type="match status" value="1"/>
</dbReference>
<evidence type="ECO:0000256" key="9">
    <source>
        <dbReference type="ARBA" id="ARBA00022777"/>
    </source>
</evidence>
<dbReference type="InterPro" id="IPR000836">
    <property type="entry name" value="PRTase_dom"/>
</dbReference>
<evidence type="ECO:0000256" key="10">
    <source>
        <dbReference type="ARBA" id="ARBA00022840"/>
    </source>
</evidence>
<evidence type="ECO:0000256" key="4">
    <source>
        <dbReference type="ARBA" id="ARBA00013247"/>
    </source>
</evidence>
<reference evidence="14 15" key="1">
    <citation type="submission" date="2017-12" db="EMBL/GenBank/DDBJ databases">
        <authorList>
            <consortium name="DOE Joint Genome Institute"/>
            <person name="Haridas S."/>
            <person name="Kjaerbolling I."/>
            <person name="Vesth T.C."/>
            <person name="Frisvad J.C."/>
            <person name="Nybo J.L."/>
            <person name="Theobald S."/>
            <person name="Kuo A."/>
            <person name="Bowyer P."/>
            <person name="Matsuda Y."/>
            <person name="Mondo S."/>
            <person name="Lyhne E.K."/>
            <person name="Kogle M.E."/>
            <person name="Clum A."/>
            <person name="Lipzen A."/>
            <person name="Salamov A."/>
            <person name="Ngan C.Y."/>
            <person name="Daum C."/>
            <person name="Chiniquy J."/>
            <person name="Barry K."/>
            <person name="LaButti K."/>
            <person name="Simmons B.A."/>
            <person name="Magnuson J.K."/>
            <person name="Mortensen U.H."/>
            <person name="Larsen T.O."/>
            <person name="Grigoriev I.V."/>
            <person name="Baker S.E."/>
            <person name="Andersen M.R."/>
            <person name="Nordberg H.P."/>
            <person name="Cantor M.N."/>
            <person name="Hua S.X."/>
        </authorList>
    </citation>
    <scope>NUCLEOTIDE SEQUENCE [LARGE SCALE GENOMIC DNA]</scope>
    <source>
        <strain evidence="14 15">CBS 102.13</strain>
    </source>
</reference>
<evidence type="ECO:0000256" key="11">
    <source>
        <dbReference type="ARBA" id="ARBA00022842"/>
    </source>
</evidence>
<evidence type="ECO:0000256" key="5">
    <source>
        <dbReference type="ARBA" id="ARBA00022679"/>
    </source>
</evidence>
<dbReference type="InterPro" id="IPR029057">
    <property type="entry name" value="PRTase-like"/>
</dbReference>
<dbReference type="CDD" id="cd06223">
    <property type="entry name" value="PRTases_typeI"/>
    <property type="match status" value="1"/>
</dbReference>
<dbReference type="EMBL" id="KZ559154">
    <property type="protein sequence ID" value="PLB36131.1"/>
    <property type="molecule type" value="Genomic_DNA"/>
</dbReference>
<keyword evidence="8" id="KW-0547">Nucleotide-binding</keyword>
<dbReference type="EC" id="2.7.6.1" evidence="4"/>
<dbReference type="PANTHER" id="PTHR10210">
    <property type="entry name" value="RIBOSE-PHOSPHATE DIPHOSPHOKINASE FAMILY MEMBER"/>
    <property type="match status" value="1"/>
</dbReference>
<evidence type="ECO:0000256" key="12">
    <source>
        <dbReference type="ARBA" id="ARBA00049535"/>
    </source>
</evidence>
<dbReference type="GO" id="GO:0006164">
    <property type="term" value="P:purine nucleotide biosynthetic process"/>
    <property type="evidence" value="ECO:0007669"/>
    <property type="project" value="TreeGrafter"/>
</dbReference>
<sequence length="316" mass="33777">MTMGLCLLSGSSHGELASQVSIRIGYPVGSDGLVTTRFSNGETFVSIGASVRNADVFILQTASEPVNDRLMELLIAINACKIASAKRVTAVIPCFPYSRQDKKDRSRGPITAKLVANMLESAGCNHVITMDLHASQIQGFFNIPVDKLFAEKSMIEHIQHNYGTDSLVVVSPDAGGAKRAATIADRLHVDLAIIHKERKVANQVSRMILVGNVAGKTAVLVDDIADTCGTLALAASILKEQGAEKCIAIVTHGFLSGPSVKVIENSQLDRLVVSNTLPLPEHARSCGKIHQMDVSPTLAEAVRRTHNGESISMLFA</sequence>
<comment type="similarity">
    <text evidence="3">Belongs to the ribose-phosphate pyrophosphokinase family.</text>
</comment>
<protein>
    <recommendedName>
        <fullName evidence="4">ribose-phosphate diphosphokinase</fullName>
        <ecNumber evidence="4">2.7.6.1</ecNumber>
    </recommendedName>
</protein>
<dbReference type="NCBIfam" id="TIGR01251">
    <property type="entry name" value="ribP_PPkin"/>
    <property type="match status" value="1"/>
</dbReference>
<evidence type="ECO:0000256" key="2">
    <source>
        <dbReference type="ARBA" id="ARBA00004996"/>
    </source>
</evidence>
<dbReference type="OrthoDB" id="413572at2759"/>
<comment type="catalytic activity">
    <reaction evidence="12">
        <text>D-ribose 5-phosphate + ATP = 5-phospho-alpha-D-ribose 1-diphosphate + AMP + H(+)</text>
        <dbReference type="Rhea" id="RHEA:15609"/>
        <dbReference type="ChEBI" id="CHEBI:15378"/>
        <dbReference type="ChEBI" id="CHEBI:30616"/>
        <dbReference type="ChEBI" id="CHEBI:58017"/>
        <dbReference type="ChEBI" id="CHEBI:78346"/>
        <dbReference type="ChEBI" id="CHEBI:456215"/>
        <dbReference type="EC" id="2.7.6.1"/>
    </reaction>
</comment>
<name>A0A2I2F694_ASPCN</name>
<dbReference type="RefSeq" id="XP_024670143.1">
    <property type="nucleotide sequence ID" value="XM_024813398.1"/>
</dbReference>
<dbReference type="AlphaFoldDB" id="A0A2I2F694"/>
<dbReference type="Pfam" id="PF14572">
    <property type="entry name" value="Pribosyl_synth"/>
    <property type="match status" value="1"/>
</dbReference>
<dbReference type="GeneID" id="36520558"/>
<keyword evidence="15" id="KW-1185">Reference proteome</keyword>